<evidence type="ECO:0000256" key="3">
    <source>
        <dbReference type="ARBA" id="ARBA00022679"/>
    </source>
</evidence>
<keyword evidence="3 9" id="KW-0808">Transferase</keyword>
<evidence type="ECO:0000256" key="1">
    <source>
        <dbReference type="ARBA" id="ARBA00004141"/>
    </source>
</evidence>
<feature type="transmembrane region" description="Helical" evidence="7">
    <location>
        <begin position="134"/>
        <end position="152"/>
    </location>
</feature>
<accession>A0A0G1T297</accession>
<dbReference type="NCBIfam" id="TIGR03025">
    <property type="entry name" value="EPS_sugtrans"/>
    <property type="match status" value="1"/>
</dbReference>
<feature type="transmembrane region" description="Helical" evidence="7">
    <location>
        <begin position="35"/>
        <end position="57"/>
    </location>
</feature>
<dbReference type="Pfam" id="PF02397">
    <property type="entry name" value="Bac_transf"/>
    <property type="match status" value="1"/>
</dbReference>
<dbReference type="PANTHER" id="PTHR30576">
    <property type="entry name" value="COLANIC BIOSYNTHESIS UDP-GLUCOSE LIPID CARRIER TRANSFERASE"/>
    <property type="match status" value="1"/>
</dbReference>
<keyword evidence="4 7" id="KW-0812">Transmembrane</keyword>
<evidence type="ECO:0000313" key="9">
    <source>
        <dbReference type="EMBL" id="KKU75884.1"/>
    </source>
</evidence>
<feature type="domain" description="Bacterial sugar transferase" evidence="8">
    <location>
        <begin position="282"/>
        <end position="461"/>
    </location>
</feature>
<evidence type="ECO:0000256" key="6">
    <source>
        <dbReference type="ARBA" id="ARBA00023136"/>
    </source>
</evidence>
<dbReference type="PANTHER" id="PTHR30576:SF0">
    <property type="entry name" value="UNDECAPRENYL-PHOSPHATE N-ACETYLGALACTOSAMINYL 1-PHOSPHATE TRANSFERASE-RELATED"/>
    <property type="match status" value="1"/>
</dbReference>
<feature type="transmembrane region" description="Helical" evidence="7">
    <location>
        <begin position="281"/>
        <end position="305"/>
    </location>
</feature>
<comment type="similarity">
    <text evidence="2">Belongs to the bacterial sugar transferase family.</text>
</comment>
<evidence type="ECO:0000256" key="7">
    <source>
        <dbReference type="SAM" id="Phobius"/>
    </source>
</evidence>
<evidence type="ECO:0000256" key="5">
    <source>
        <dbReference type="ARBA" id="ARBA00022989"/>
    </source>
</evidence>
<keyword evidence="6 7" id="KW-0472">Membrane</keyword>
<name>A0A0G1T297_9BACT</name>
<gene>
    <name evidence="9" type="ORF">UY01_C0002G0027</name>
</gene>
<dbReference type="Proteomes" id="UP000034879">
    <property type="component" value="Unassembled WGS sequence"/>
</dbReference>
<dbReference type="GO" id="GO:0016780">
    <property type="term" value="F:phosphotransferase activity, for other substituted phosphate groups"/>
    <property type="evidence" value="ECO:0007669"/>
    <property type="project" value="TreeGrafter"/>
</dbReference>
<proteinExistence type="inferred from homology"/>
<reference evidence="9 10" key="1">
    <citation type="journal article" date="2015" name="Nature">
        <title>rRNA introns, odd ribosomes, and small enigmatic genomes across a large radiation of phyla.</title>
        <authorList>
            <person name="Brown C.T."/>
            <person name="Hug L.A."/>
            <person name="Thomas B.C."/>
            <person name="Sharon I."/>
            <person name="Castelle C.J."/>
            <person name="Singh A."/>
            <person name="Wilkins M.J."/>
            <person name="Williams K.H."/>
            <person name="Banfield J.F."/>
        </authorList>
    </citation>
    <scope>NUCLEOTIDE SEQUENCE [LARGE SCALE GENOMIC DNA]</scope>
</reference>
<feature type="transmembrane region" description="Helical" evidence="7">
    <location>
        <begin position="69"/>
        <end position="90"/>
    </location>
</feature>
<protein>
    <submittedName>
        <fullName evidence="9">Sugar transferase, PEP-CTERM system associated</fullName>
    </submittedName>
</protein>
<evidence type="ECO:0000256" key="4">
    <source>
        <dbReference type="ARBA" id="ARBA00022692"/>
    </source>
</evidence>
<dbReference type="GO" id="GO:0016020">
    <property type="term" value="C:membrane"/>
    <property type="evidence" value="ECO:0007669"/>
    <property type="project" value="UniProtKB-SubCell"/>
</dbReference>
<dbReference type="AlphaFoldDB" id="A0A0G1T297"/>
<evidence type="ECO:0000256" key="2">
    <source>
        <dbReference type="ARBA" id="ARBA00006464"/>
    </source>
</evidence>
<organism evidence="9 10">
    <name type="scientific">Candidatus Nomurabacteria bacterium GW2011_GWB1_47_6</name>
    <dbReference type="NCBI Taxonomy" id="1618749"/>
    <lineage>
        <taxon>Bacteria</taxon>
        <taxon>Candidatus Nomuraibacteriota</taxon>
    </lineage>
</organism>
<dbReference type="InterPro" id="IPR003362">
    <property type="entry name" value="Bact_transf"/>
</dbReference>
<comment type="caution">
    <text evidence="9">The sequence shown here is derived from an EMBL/GenBank/DDBJ whole genome shotgun (WGS) entry which is preliminary data.</text>
</comment>
<dbReference type="InterPro" id="IPR017475">
    <property type="entry name" value="EPS_sugar_tfrase"/>
</dbReference>
<sequence length="464" mass="53626">MLRRQKSKTGVQDSGLVYFRIKKYIRSMKNSVRTAFLLFGDLIMLVVAFFAMLELAFPGRISQEAFDSHFLPFTYVFCAWLLIFFLFNLYETHSVKPTILNLKKVGLAGIVAFAASMVIFYIVPDFGITPKTNLVIFSAIFLVLFMGWRRIFYAIFASYFKRGVVLMTDEGQDKNRVDELANYINTYPQSGFFILGKYSSFSEFWTKAGEKQIDTLIISKNAMVTEKDLERIYRRIGNITDFAYAYEDMLGKIPVDFIDNAWFLHNIRSASRALYEEIGKLANSVLALIALVILSPLLFLIAFLIKLDDLGPVFYTQARVGENGKNFRLYKFRSMMPGADRNGAEWTEKNDPRITRTGKIIRRLHVDEIPQLWNIFRGEMALVGPRPELPSFVAKLEKEIPYYGLRHIIAPGFTGWAQIRFRNARGVAESKEKFEYDLFYIKNRNIFMDLGIILRTITIIFTHD</sequence>
<evidence type="ECO:0000259" key="8">
    <source>
        <dbReference type="Pfam" id="PF02397"/>
    </source>
</evidence>
<comment type="subcellular location">
    <subcellularLocation>
        <location evidence="1">Membrane</location>
        <topology evidence="1">Multi-pass membrane protein</topology>
    </subcellularLocation>
</comment>
<evidence type="ECO:0000313" key="10">
    <source>
        <dbReference type="Proteomes" id="UP000034879"/>
    </source>
</evidence>
<feature type="transmembrane region" description="Helical" evidence="7">
    <location>
        <begin position="102"/>
        <end position="122"/>
    </location>
</feature>
<dbReference type="EMBL" id="LCOJ01000002">
    <property type="protein sequence ID" value="KKU75884.1"/>
    <property type="molecule type" value="Genomic_DNA"/>
</dbReference>
<keyword evidence="5 7" id="KW-1133">Transmembrane helix</keyword>